<dbReference type="EMBL" id="FRAF01000016">
    <property type="protein sequence ID" value="SHK55285.1"/>
    <property type="molecule type" value="Genomic_DNA"/>
</dbReference>
<organism evidence="1 2">
    <name type="scientific">Alicyclobacillus tolerans</name>
    <dbReference type="NCBI Taxonomy" id="90970"/>
    <lineage>
        <taxon>Bacteria</taxon>
        <taxon>Bacillati</taxon>
        <taxon>Bacillota</taxon>
        <taxon>Bacilli</taxon>
        <taxon>Bacillales</taxon>
        <taxon>Alicyclobacillaceae</taxon>
        <taxon>Alicyclobacillus</taxon>
    </lineage>
</organism>
<keyword evidence="2" id="KW-1185">Reference proteome</keyword>
<dbReference type="AlphaFoldDB" id="A0A1M6TE58"/>
<reference evidence="2" key="1">
    <citation type="submission" date="2016-11" db="EMBL/GenBank/DDBJ databases">
        <authorList>
            <person name="Varghese N."/>
            <person name="Submissions S."/>
        </authorList>
    </citation>
    <scope>NUCLEOTIDE SEQUENCE [LARGE SCALE GENOMIC DNA]</scope>
    <source>
        <strain evidence="2">USBA-503</strain>
    </source>
</reference>
<name>A0A1M6TE58_9BACL</name>
<evidence type="ECO:0000313" key="2">
    <source>
        <dbReference type="Proteomes" id="UP000184016"/>
    </source>
</evidence>
<dbReference type="RefSeq" id="WP_165611989.1">
    <property type="nucleotide sequence ID" value="NZ_FRAF01000016.1"/>
</dbReference>
<gene>
    <name evidence="1" type="ORF">SAMN05443507_11650</name>
</gene>
<proteinExistence type="predicted"/>
<sequence length="47" mass="5174">MQQRPDMGKVIQETAHQLIHQGVPERAAAFAAAMGYLRNLKKPGASR</sequence>
<dbReference type="Proteomes" id="UP000184016">
    <property type="component" value="Unassembled WGS sequence"/>
</dbReference>
<evidence type="ECO:0000313" key="1">
    <source>
        <dbReference type="EMBL" id="SHK55285.1"/>
    </source>
</evidence>
<protein>
    <submittedName>
        <fullName evidence="1">Uncharacterized protein</fullName>
    </submittedName>
</protein>
<accession>A0A1M6TE58</accession>